<evidence type="ECO:0000313" key="8">
    <source>
        <dbReference type="EMBL" id="KAF2155661.1"/>
    </source>
</evidence>
<feature type="compositionally biased region" description="Low complexity" evidence="6">
    <location>
        <begin position="357"/>
        <end position="370"/>
    </location>
</feature>
<dbReference type="InterPro" id="IPR051648">
    <property type="entry name" value="CWI-Assembly_Regulator"/>
</dbReference>
<dbReference type="EMBL" id="ML996082">
    <property type="protein sequence ID" value="KAF2155661.1"/>
    <property type="molecule type" value="Genomic_DNA"/>
</dbReference>
<reference evidence="8" key="1">
    <citation type="journal article" date="2020" name="Stud. Mycol.">
        <title>101 Dothideomycetes genomes: a test case for predicting lifestyles and emergence of pathogens.</title>
        <authorList>
            <person name="Haridas S."/>
            <person name="Albert R."/>
            <person name="Binder M."/>
            <person name="Bloem J."/>
            <person name="Labutti K."/>
            <person name="Salamov A."/>
            <person name="Andreopoulos B."/>
            <person name="Baker S."/>
            <person name="Barry K."/>
            <person name="Bills G."/>
            <person name="Bluhm B."/>
            <person name="Cannon C."/>
            <person name="Castanera R."/>
            <person name="Culley D."/>
            <person name="Daum C."/>
            <person name="Ezra D."/>
            <person name="Gonzalez J."/>
            <person name="Henrissat B."/>
            <person name="Kuo A."/>
            <person name="Liang C."/>
            <person name="Lipzen A."/>
            <person name="Lutzoni F."/>
            <person name="Magnuson J."/>
            <person name="Mondo S."/>
            <person name="Nolan M."/>
            <person name="Ohm R."/>
            <person name="Pangilinan J."/>
            <person name="Park H.-J."/>
            <person name="Ramirez L."/>
            <person name="Alfaro M."/>
            <person name="Sun H."/>
            <person name="Tritt A."/>
            <person name="Yoshinaga Y."/>
            <person name="Zwiers L.-H."/>
            <person name="Turgeon B."/>
            <person name="Goodwin S."/>
            <person name="Spatafora J."/>
            <person name="Crous P."/>
            <person name="Grigoriev I."/>
        </authorList>
    </citation>
    <scope>NUCLEOTIDE SEQUENCE</scope>
    <source>
        <strain evidence="8">CBS 260.36</strain>
    </source>
</reference>
<evidence type="ECO:0000256" key="5">
    <source>
        <dbReference type="ARBA" id="ARBA00023180"/>
    </source>
</evidence>
<feature type="region of interest" description="Disordered" evidence="6">
    <location>
        <begin position="349"/>
        <end position="370"/>
    </location>
</feature>
<keyword evidence="3" id="KW-0964">Secreted</keyword>
<accession>A0A9P4J6L2</accession>
<dbReference type="GO" id="GO:0005886">
    <property type="term" value="C:plasma membrane"/>
    <property type="evidence" value="ECO:0007669"/>
    <property type="project" value="TreeGrafter"/>
</dbReference>
<dbReference type="SUPFAM" id="SSF52058">
    <property type="entry name" value="L domain-like"/>
    <property type="match status" value="2"/>
</dbReference>
<evidence type="ECO:0000256" key="2">
    <source>
        <dbReference type="ARBA" id="ARBA00022512"/>
    </source>
</evidence>
<comment type="subcellular location">
    <subcellularLocation>
        <location evidence="1">Secreted</location>
        <location evidence="1">Cell wall</location>
    </subcellularLocation>
</comment>
<feature type="chain" id="PRO_5040166221" description="Receptor L-domain domain-containing protein" evidence="7">
    <location>
        <begin position="19"/>
        <end position="396"/>
    </location>
</feature>
<dbReference type="PANTHER" id="PTHR31018">
    <property type="entry name" value="SPORULATION-SPECIFIC PROTEIN-RELATED"/>
    <property type="match status" value="1"/>
</dbReference>
<dbReference type="GO" id="GO:0009986">
    <property type="term" value="C:cell surface"/>
    <property type="evidence" value="ECO:0007669"/>
    <property type="project" value="TreeGrafter"/>
</dbReference>
<comment type="caution">
    <text evidence="8">The sequence shown here is derived from an EMBL/GenBank/DDBJ whole genome shotgun (WGS) entry which is preliminary data.</text>
</comment>
<evidence type="ECO:0000256" key="1">
    <source>
        <dbReference type="ARBA" id="ARBA00004191"/>
    </source>
</evidence>
<dbReference type="GO" id="GO:0031505">
    <property type="term" value="P:fungal-type cell wall organization"/>
    <property type="evidence" value="ECO:0007669"/>
    <property type="project" value="TreeGrafter"/>
</dbReference>
<dbReference type="Gene3D" id="3.80.20.20">
    <property type="entry name" value="Receptor L-domain"/>
    <property type="match status" value="1"/>
</dbReference>
<dbReference type="InterPro" id="IPR036941">
    <property type="entry name" value="Rcpt_L-dom_sf"/>
</dbReference>
<feature type="signal peptide" evidence="7">
    <location>
        <begin position="1"/>
        <end position="18"/>
    </location>
</feature>
<dbReference type="Pfam" id="PF12454">
    <property type="entry name" value="Ecm33"/>
    <property type="match status" value="1"/>
</dbReference>
<dbReference type="Proteomes" id="UP000799439">
    <property type="component" value="Unassembled WGS sequence"/>
</dbReference>
<keyword evidence="9" id="KW-1185">Reference proteome</keyword>
<evidence type="ECO:0000313" key="9">
    <source>
        <dbReference type="Proteomes" id="UP000799439"/>
    </source>
</evidence>
<proteinExistence type="predicted"/>
<keyword evidence="4 7" id="KW-0732">Signal</keyword>
<name>A0A9P4J6L2_9PEZI</name>
<dbReference type="GO" id="GO:0009277">
    <property type="term" value="C:fungal-type cell wall"/>
    <property type="evidence" value="ECO:0007669"/>
    <property type="project" value="TreeGrafter"/>
</dbReference>
<evidence type="ECO:0000256" key="3">
    <source>
        <dbReference type="ARBA" id="ARBA00022525"/>
    </source>
</evidence>
<keyword evidence="5" id="KW-0325">Glycoprotein</keyword>
<evidence type="ECO:0000256" key="6">
    <source>
        <dbReference type="SAM" id="MobiDB-lite"/>
    </source>
</evidence>
<dbReference type="OrthoDB" id="536881at2759"/>
<evidence type="ECO:0008006" key="10">
    <source>
        <dbReference type="Google" id="ProtNLM"/>
    </source>
</evidence>
<evidence type="ECO:0000256" key="4">
    <source>
        <dbReference type="ARBA" id="ARBA00022729"/>
    </source>
</evidence>
<protein>
    <recommendedName>
        <fullName evidence="10">Receptor L-domain domain-containing protein</fullName>
    </recommendedName>
</protein>
<keyword evidence="2" id="KW-0134">Cell wall</keyword>
<sequence>MAFKTLIVSALAVAGAAAAQSSSCSASATMTLQSQGDASALSGCTTFTGSIAIQTGIQSAIQLDNIQAITGDLVIENGTYIPSFSASGLKSIGGTFRLSYMTLLTSLNFPLLSQVGTISWITLPRLSSLTFGTGVSQAGTVLITDTALGSLDGLPLNSVKDFSVIQNQYLQEIDLPIKNIATAFQIAFNNNALKVSLPNLAVANNMTFRNVSSVVMPSLAGVNQSLGFYGCTFQQLSMPNLTTIGGDISFVGNNDVTNISAPILTSLGGALQLSANADLVNVTGFPELAKIAGAIDVNGNFSDLELPALKTVQGACNLQSTADIDPVCSHFNGLHPSVIQGKVTCAGKESSPGGLGSTPSSSSTSSATGAAGRDMYARSSAITGVMGVLAAMFGML</sequence>
<organism evidence="8 9">
    <name type="scientific">Myriangium duriaei CBS 260.36</name>
    <dbReference type="NCBI Taxonomy" id="1168546"/>
    <lineage>
        <taxon>Eukaryota</taxon>
        <taxon>Fungi</taxon>
        <taxon>Dikarya</taxon>
        <taxon>Ascomycota</taxon>
        <taxon>Pezizomycotina</taxon>
        <taxon>Dothideomycetes</taxon>
        <taxon>Dothideomycetidae</taxon>
        <taxon>Myriangiales</taxon>
        <taxon>Myriangiaceae</taxon>
        <taxon>Myriangium</taxon>
    </lineage>
</organism>
<evidence type="ECO:0000256" key="7">
    <source>
        <dbReference type="SAM" id="SignalP"/>
    </source>
</evidence>
<dbReference type="PANTHER" id="PTHR31018:SF3">
    <property type="entry name" value="RECEPTOR PROTEIN-TYROSINE KINASE"/>
    <property type="match status" value="1"/>
</dbReference>
<dbReference type="AlphaFoldDB" id="A0A9P4J6L2"/>
<gene>
    <name evidence="8" type="ORF">K461DRAFT_274677</name>
</gene>